<reference evidence="3 4" key="1">
    <citation type="submission" date="2020-09" db="EMBL/GenBank/DDBJ databases">
        <title>Genome seq and assembly of Chryseobacterium sp.</title>
        <authorList>
            <person name="Chhetri G."/>
        </authorList>
    </citation>
    <scope>NUCLEOTIDE SEQUENCE [LARGE SCALE GENOMIC DNA]</scope>
    <source>
        <strain evidence="3 4">GCR10</strain>
    </source>
</reference>
<evidence type="ECO:0000313" key="3">
    <source>
        <dbReference type="EMBL" id="MBD8084575.1"/>
    </source>
</evidence>
<dbReference type="Proteomes" id="UP000637299">
    <property type="component" value="Unassembled WGS sequence"/>
</dbReference>
<dbReference type="Gene3D" id="1.10.8.730">
    <property type="match status" value="1"/>
</dbReference>
<evidence type="ECO:0000259" key="2">
    <source>
        <dbReference type="Pfam" id="PF19044"/>
    </source>
</evidence>
<dbReference type="InterPro" id="IPR027417">
    <property type="entry name" value="P-loop_NTPase"/>
</dbReference>
<dbReference type="RefSeq" id="WP_191738450.1">
    <property type="nucleotide sequence ID" value="NZ_JACYFS010000012.1"/>
</dbReference>
<dbReference type="InterPro" id="IPR043964">
    <property type="entry name" value="P-loop_TraG"/>
</dbReference>
<proteinExistence type="predicted"/>
<name>A0ABR8ZGZ5_9FLAO</name>
<dbReference type="InterPro" id="IPR024451">
    <property type="entry name" value="TraG_N_Bacteroidetes"/>
</dbReference>
<accession>A0ABR8ZGZ5</accession>
<evidence type="ECO:0000313" key="4">
    <source>
        <dbReference type="Proteomes" id="UP000637299"/>
    </source>
</evidence>
<dbReference type="EMBL" id="JACYFS010000012">
    <property type="protein sequence ID" value="MBD8084575.1"/>
    <property type="molecule type" value="Genomic_DNA"/>
</dbReference>
<dbReference type="Pfam" id="PF19044">
    <property type="entry name" value="P-loop_TraG"/>
    <property type="match status" value="1"/>
</dbReference>
<dbReference type="PANTHER" id="PTHR38467">
    <property type="match status" value="1"/>
</dbReference>
<dbReference type="InterPro" id="IPR022509">
    <property type="entry name" value="Conjugation_ATPase_TraG"/>
</dbReference>
<protein>
    <submittedName>
        <fullName evidence="3">TraG family conjugative transposon ATPase</fullName>
    </submittedName>
</protein>
<gene>
    <name evidence="3" type="primary">traG</name>
    <name evidence="3" type="ORF">IC610_19380</name>
</gene>
<sequence>MRNTSRAATLESKFPLLAVEEHCIISKDADVTVCFKVRLPELFTVASAEYEAIHSVWFKAIKTLPDYSIVHKQDWFIKENYTPDLSKEDQSFLSKSFERHFNERPFLNHYCYLFITKTSKERMRLQSNFSSLCKGKLIPKEIRDKEVIGRFMESVDQFERIINDSGYVGLERMTEDEITGTKDQSGLLEQYLTLSRDHNPSLQDINLGAEEMRIGNNRISIHTLSDTDDLPGTVTSHSRYEKLSTDRSDCLLSFAAPAGLLLNCNHIYNQYLFIDNSDDNLSKFEKSARNMHSLARYSRANQINKEWIEKYLNEAHSFGLQSIRAHFNVMSWSDHPAELKQIKNDTGSALALMECKPRHNTTDVATLYWSGIPGNAGDFPSEESFYTFIEPALCFFTEETNYQNSPSPFGIKMADRLTGKPIHLDISDLPMKQGIITNRNKFILGPSGSGKSFFTNHMVRQYYEQGAHVLLVDTGNSYQGLCELIKGKTKGEDGVYFTYTEDNPIAFNPFYTDDGIFDIEKRESIKTLILTLWKRDDEAPTRSEEVALSNAVSGYIEQIKKAEQHPSFNGFYDYVKNDYQAVLEQKKVREKDFDIANFLNVLEPYYKGGEYDYLLNSDQQLDLLSKRFIVFEIDAIKDHKILFPIVTIIIMEVFINKMRRLKGIRKLILIEEAWKAIAKEGMAEYIKYLFKTVRKFYGEAIVVTQEVDDIIQSPIVKESIINNSDCKILLDQRKYMNKFDDIQAMLGLTDKERAQVLSINMNNDPKRLYKEVWIGLGGTHSAVYATEVSTEEYLAYTTEETEKMEVMKLASELDGNIEHAIRRISLKRIKKTKDNI</sequence>
<feature type="domain" description="TraG N-terminal Bacteroidetes" evidence="1">
    <location>
        <begin position="3"/>
        <end position="55"/>
    </location>
</feature>
<organism evidence="3 4">
    <name type="scientific">Chryseobacterium caseinilyticum</name>
    <dbReference type="NCBI Taxonomy" id="2771428"/>
    <lineage>
        <taxon>Bacteria</taxon>
        <taxon>Pseudomonadati</taxon>
        <taxon>Bacteroidota</taxon>
        <taxon>Flavobacteriia</taxon>
        <taxon>Flavobacteriales</taxon>
        <taxon>Weeksellaceae</taxon>
        <taxon>Chryseobacterium group</taxon>
        <taxon>Chryseobacterium</taxon>
    </lineage>
</organism>
<dbReference type="Pfam" id="PF12991">
    <property type="entry name" value="DUF3875"/>
    <property type="match status" value="1"/>
</dbReference>
<dbReference type="InterPro" id="IPR053155">
    <property type="entry name" value="F-pilin_assembly_TraC"/>
</dbReference>
<feature type="domain" description="TraG P-loop" evidence="2">
    <location>
        <begin position="410"/>
        <end position="825"/>
    </location>
</feature>
<keyword evidence="4" id="KW-1185">Reference proteome</keyword>
<dbReference type="PANTHER" id="PTHR38467:SF1">
    <property type="entry name" value="CONJUGATIVE TRANSFER: ASSEMBLY"/>
    <property type="match status" value="1"/>
</dbReference>
<dbReference type="Gene3D" id="3.40.50.300">
    <property type="entry name" value="P-loop containing nucleotide triphosphate hydrolases"/>
    <property type="match status" value="1"/>
</dbReference>
<evidence type="ECO:0000259" key="1">
    <source>
        <dbReference type="Pfam" id="PF12991"/>
    </source>
</evidence>
<dbReference type="SUPFAM" id="SSF52540">
    <property type="entry name" value="P-loop containing nucleoside triphosphate hydrolases"/>
    <property type="match status" value="1"/>
</dbReference>
<comment type="caution">
    <text evidence="3">The sequence shown here is derived from an EMBL/GenBank/DDBJ whole genome shotgun (WGS) entry which is preliminary data.</text>
</comment>
<dbReference type="NCBIfam" id="TIGR03783">
    <property type="entry name" value="Bac_Flav_CT_G"/>
    <property type="match status" value="1"/>
</dbReference>